<protein>
    <submittedName>
        <fullName evidence="1">DUF1499 domain-containing protein</fullName>
    </submittedName>
</protein>
<reference evidence="1 2" key="1">
    <citation type="journal article" date="2022" name="Microorganisms">
        <title>Genome Sequence and Characterization of a Xanthorhodopsin-Containing, Aerobic Anoxygenic Phototrophic Rhodobacter Species, Isolated from Mesophilic Conditions at Yellowstone National Park.</title>
        <authorList>
            <person name="Kyndt J.A."/>
            <person name="Robertson S."/>
            <person name="Shoffstall I.B."/>
            <person name="Ramaley R.F."/>
            <person name="Meyer T.E."/>
        </authorList>
    </citation>
    <scope>NUCLEOTIDE SEQUENCE [LARGE SCALE GENOMIC DNA]</scope>
    <source>
        <strain evidence="1 2">M37P</strain>
    </source>
</reference>
<gene>
    <name evidence="1" type="ORF">G8O29_10950</name>
</gene>
<sequence length="155" mass="16678">MRMTGWIVGLLALGAVGGMAYIRLAPSDPARWHVDLAAGGWPSNAHVFCIKPGARYDVQEDPQALLARLDAIALATPRTERLAGSPEEGRITWVTRSALMGFPDYTTAQVMPGPGLCVAGRQRFGSEDLGVNEARIGGWMQELLGLEERPAMTGF</sequence>
<keyword evidence="2" id="KW-1185">Reference proteome</keyword>
<dbReference type="Proteomes" id="UP001515660">
    <property type="component" value="Unassembled WGS sequence"/>
</dbReference>
<accession>A0ABX0G7X2</accession>
<comment type="caution">
    <text evidence="1">The sequence shown here is derived from an EMBL/GenBank/DDBJ whole genome shotgun (WGS) entry which is preliminary data.</text>
</comment>
<evidence type="ECO:0000313" key="2">
    <source>
        <dbReference type="Proteomes" id="UP001515660"/>
    </source>
</evidence>
<name>A0ABX0G7X2_9RHOB</name>
<dbReference type="EMBL" id="JAANHS010000007">
    <property type="protein sequence ID" value="NHB77254.1"/>
    <property type="molecule type" value="Genomic_DNA"/>
</dbReference>
<proteinExistence type="predicted"/>
<dbReference type="Pfam" id="PF07386">
    <property type="entry name" value="DUF1499"/>
    <property type="match status" value="1"/>
</dbReference>
<dbReference type="InterPro" id="IPR010865">
    <property type="entry name" value="DUF1499"/>
</dbReference>
<evidence type="ECO:0000313" key="1">
    <source>
        <dbReference type="EMBL" id="NHB77254.1"/>
    </source>
</evidence>
<organism evidence="1 2">
    <name type="scientific">Rhodobacter calidifons</name>
    <dbReference type="NCBI Taxonomy" id="2715277"/>
    <lineage>
        <taxon>Bacteria</taxon>
        <taxon>Pseudomonadati</taxon>
        <taxon>Pseudomonadota</taxon>
        <taxon>Alphaproteobacteria</taxon>
        <taxon>Rhodobacterales</taxon>
        <taxon>Rhodobacter group</taxon>
        <taxon>Rhodobacter</taxon>
    </lineage>
</organism>